<accession>A0ABY0GT28</accession>
<keyword evidence="3" id="KW-1185">Reference proteome</keyword>
<dbReference type="Proteomes" id="UP000294003">
    <property type="component" value="Unassembled WGS sequence"/>
</dbReference>
<sequence>MLFPLADFRFTSPSEYLLNNPPNQTSGLRASNTSGCPSFQVLETQGRGSYRLSLWLFLSLDPVLGYHIFLSSSFPNSTTPCTKTLLNSSPWVQILSGIVASRSPTRWSINIRSHIQKMSREIRPEPAIDRRNQLYFQSRYLLDAIEVRLQRFRREGTVPDEDLFCAQSDHDFLRQSIKVVWIMDYDRHQMATHGRLPIIWEESPSHEEEAPQDVMEEESQARQFERDARANLDDFLYSQMSA</sequence>
<dbReference type="EMBL" id="QJNS01000586">
    <property type="protein sequence ID" value="RYO76452.1"/>
    <property type="molecule type" value="Genomic_DNA"/>
</dbReference>
<organism evidence="2 3">
    <name type="scientific">Monosporascus cannonballus</name>
    <dbReference type="NCBI Taxonomy" id="155416"/>
    <lineage>
        <taxon>Eukaryota</taxon>
        <taxon>Fungi</taxon>
        <taxon>Dikarya</taxon>
        <taxon>Ascomycota</taxon>
        <taxon>Pezizomycotina</taxon>
        <taxon>Sordariomycetes</taxon>
        <taxon>Xylariomycetidae</taxon>
        <taxon>Xylariales</taxon>
        <taxon>Xylariales incertae sedis</taxon>
        <taxon>Monosporascus</taxon>
    </lineage>
</organism>
<reference evidence="2 3" key="1">
    <citation type="submission" date="2018-06" db="EMBL/GenBank/DDBJ databases">
        <title>Complete Genomes of Monosporascus.</title>
        <authorList>
            <person name="Robinson A.J."/>
            <person name="Natvig D.O."/>
        </authorList>
    </citation>
    <scope>NUCLEOTIDE SEQUENCE [LARGE SCALE GENOMIC DNA]</scope>
    <source>
        <strain evidence="2 3">CBS 609.92</strain>
    </source>
</reference>
<name>A0ABY0GT28_9PEZI</name>
<protein>
    <submittedName>
        <fullName evidence="2">Uncharacterized protein</fullName>
    </submittedName>
</protein>
<evidence type="ECO:0000256" key="1">
    <source>
        <dbReference type="SAM" id="MobiDB-lite"/>
    </source>
</evidence>
<evidence type="ECO:0000313" key="2">
    <source>
        <dbReference type="EMBL" id="RYO76452.1"/>
    </source>
</evidence>
<proteinExistence type="predicted"/>
<evidence type="ECO:0000313" key="3">
    <source>
        <dbReference type="Proteomes" id="UP000294003"/>
    </source>
</evidence>
<gene>
    <name evidence="2" type="ORF">DL762_009790</name>
</gene>
<comment type="caution">
    <text evidence="2">The sequence shown here is derived from an EMBL/GenBank/DDBJ whole genome shotgun (WGS) entry which is preliminary data.</text>
</comment>
<feature type="region of interest" description="Disordered" evidence="1">
    <location>
        <begin position="203"/>
        <end position="223"/>
    </location>
</feature>